<feature type="compositionally biased region" description="Basic and acidic residues" evidence="7">
    <location>
        <begin position="23"/>
        <end position="33"/>
    </location>
</feature>
<evidence type="ECO:0000256" key="8">
    <source>
        <dbReference type="SAM" id="Phobius"/>
    </source>
</evidence>
<keyword evidence="3 8" id="KW-0812">Transmembrane</keyword>
<feature type="transmembrane region" description="Helical" evidence="8">
    <location>
        <begin position="106"/>
        <end position="128"/>
    </location>
</feature>
<dbReference type="AlphaFoldDB" id="A0A0A1TIB7"/>
<evidence type="ECO:0000256" key="3">
    <source>
        <dbReference type="ARBA" id="ARBA00022692"/>
    </source>
</evidence>
<reference evidence="10 11" key="1">
    <citation type="journal article" date="2015" name="Genome Announc.">
        <title>Draft Genome Sequence and Gene Annotation of the Entomopathogenic Fungus Verticillium hemipterigenum.</title>
        <authorList>
            <person name="Horn F."/>
            <person name="Habel A."/>
            <person name="Scharf D.H."/>
            <person name="Dworschak J."/>
            <person name="Brakhage A.A."/>
            <person name="Guthke R."/>
            <person name="Hertweck C."/>
            <person name="Linde J."/>
        </authorList>
    </citation>
    <scope>NUCLEOTIDE SEQUENCE [LARGE SCALE GENOMIC DNA]</scope>
</reference>
<evidence type="ECO:0000256" key="1">
    <source>
        <dbReference type="ARBA" id="ARBA00004141"/>
    </source>
</evidence>
<evidence type="ECO:0000259" key="9">
    <source>
        <dbReference type="PROSITE" id="PS50850"/>
    </source>
</evidence>
<dbReference type="PROSITE" id="PS50850">
    <property type="entry name" value="MFS"/>
    <property type="match status" value="1"/>
</dbReference>
<feature type="domain" description="Major facilitator superfamily (MFS) profile" evidence="9">
    <location>
        <begin position="67"/>
        <end position="493"/>
    </location>
</feature>
<dbReference type="Proteomes" id="UP000039046">
    <property type="component" value="Unassembled WGS sequence"/>
</dbReference>
<dbReference type="GO" id="GO:0022857">
    <property type="term" value="F:transmembrane transporter activity"/>
    <property type="evidence" value="ECO:0007669"/>
    <property type="project" value="InterPro"/>
</dbReference>
<feature type="transmembrane region" description="Helical" evidence="8">
    <location>
        <begin position="424"/>
        <end position="447"/>
    </location>
</feature>
<sequence length="501" mass="53663">MTSEKAHEAPPAGDGSVGANKPNDLEQGPRDSDSTPEPTKDPNVVDWDGPADPANPRNWSKSWKLINIGLISASVLCCNLATTMFAPGATVMERDFGFHNSTVEVLTITIASLGFVVGSLIVAPLSEIIGRIPIYRVSGFLYLGFTVGCAQSVNVGMFLAFRLLTGAAGACYMTTGGGTIADLLPKDERGTAMALFTVGPLLGPVIGPIVGGFVTQDLGWQWTFYLILILFASVYIPSFIFMRETSSVAILKAKATRLRKETGNSDLLAVGEKKVPFSKLLAQALIRPATFLIKSPILVILALYIAFVFGTSMLFFATFPLVYTNVYHWSIGISGLSYLGVGFGCAIGVVTFAKLSDRLLRSAEGEYKAERRLLLMMYLSPTVPIGTFIYGWTTEYGVHWIVPMIGTAIAGVGVVTITSSSQTYIIDIFGPLGAASALSAVTILRNIMGSFLPLASAGLYKNLGLGWGNSVLAFVATAFIAVPFALYWKGEKLRKRFPVVV</sequence>
<feature type="transmembrane region" description="Helical" evidence="8">
    <location>
        <begin position="297"/>
        <end position="323"/>
    </location>
</feature>
<evidence type="ECO:0000313" key="11">
    <source>
        <dbReference type="Proteomes" id="UP000039046"/>
    </source>
</evidence>
<dbReference type="Pfam" id="PF07690">
    <property type="entry name" value="MFS_1"/>
    <property type="match status" value="1"/>
</dbReference>
<evidence type="ECO:0000256" key="7">
    <source>
        <dbReference type="SAM" id="MobiDB-lite"/>
    </source>
</evidence>
<feature type="transmembrane region" description="Helical" evidence="8">
    <location>
        <begin position="398"/>
        <end position="417"/>
    </location>
</feature>
<protein>
    <recommendedName>
        <fullName evidence="9">Major facilitator superfamily (MFS) profile domain-containing protein</fullName>
    </recommendedName>
</protein>
<dbReference type="GO" id="GO:0016020">
    <property type="term" value="C:membrane"/>
    <property type="evidence" value="ECO:0007669"/>
    <property type="project" value="UniProtKB-SubCell"/>
</dbReference>
<proteinExistence type="inferred from homology"/>
<dbReference type="InterPro" id="IPR011701">
    <property type="entry name" value="MFS"/>
</dbReference>
<gene>
    <name evidence="10" type="ORF">VHEMI06131</name>
</gene>
<dbReference type="SUPFAM" id="SSF103473">
    <property type="entry name" value="MFS general substrate transporter"/>
    <property type="match status" value="1"/>
</dbReference>
<dbReference type="PANTHER" id="PTHR23502:SF68">
    <property type="entry name" value="MULTIDRUG TRANSPORTER, PUTATIVE (AFU_ORTHOLOGUE AFUA_3G01120)-RELATED"/>
    <property type="match status" value="1"/>
</dbReference>
<evidence type="ECO:0000313" key="10">
    <source>
        <dbReference type="EMBL" id="CEJ90340.1"/>
    </source>
</evidence>
<dbReference type="STRING" id="1531966.A0A0A1TIB7"/>
<keyword evidence="5 8" id="KW-0472">Membrane</keyword>
<dbReference type="HOGENOM" id="CLU_008455_1_1_1"/>
<dbReference type="PANTHER" id="PTHR23502">
    <property type="entry name" value="MAJOR FACILITATOR SUPERFAMILY"/>
    <property type="match status" value="1"/>
</dbReference>
<keyword evidence="4 8" id="KW-1133">Transmembrane helix</keyword>
<feature type="transmembrane region" description="Helical" evidence="8">
    <location>
        <begin position="329"/>
        <end position="352"/>
    </location>
</feature>
<dbReference type="FunFam" id="1.20.1250.20:FF:000011">
    <property type="entry name" value="MFS multidrug transporter, putative"/>
    <property type="match status" value="1"/>
</dbReference>
<dbReference type="CDD" id="cd17323">
    <property type="entry name" value="MFS_Tpo1_MDR_like"/>
    <property type="match status" value="1"/>
</dbReference>
<feature type="transmembrane region" description="Helical" evidence="8">
    <location>
        <begin position="467"/>
        <end position="488"/>
    </location>
</feature>
<evidence type="ECO:0000256" key="5">
    <source>
        <dbReference type="ARBA" id="ARBA00023136"/>
    </source>
</evidence>
<feature type="transmembrane region" description="Helical" evidence="8">
    <location>
        <begin position="140"/>
        <end position="161"/>
    </location>
</feature>
<dbReference type="InterPro" id="IPR020846">
    <property type="entry name" value="MFS_dom"/>
</dbReference>
<comment type="similarity">
    <text evidence="2">Belongs to the major facilitator superfamily.</text>
</comment>
<dbReference type="Gene3D" id="1.20.1250.20">
    <property type="entry name" value="MFS general substrate transporter like domains"/>
    <property type="match status" value="1"/>
</dbReference>
<feature type="transmembrane region" description="Helical" evidence="8">
    <location>
        <begin position="65"/>
        <end position="86"/>
    </location>
</feature>
<organism evidence="10 11">
    <name type="scientific">[Torrubiella] hemipterigena</name>
    <dbReference type="NCBI Taxonomy" id="1531966"/>
    <lineage>
        <taxon>Eukaryota</taxon>
        <taxon>Fungi</taxon>
        <taxon>Dikarya</taxon>
        <taxon>Ascomycota</taxon>
        <taxon>Pezizomycotina</taxon>
        <taxon>Sordariomycetes</taxon>
        <taxon>Hypocreomycetidae</taxon>
        <taxon>Hypocreales</taxon>
        <taxon>Clavicipitaceae</taxon>
        <taxon>Clavicipitaceae incertae sedis</taxon>
        <taxon>'Torrubiella' clade</taxon>
    </lineage>
</organism>
<evidence type="ECO:0000256" key="6">
    <source>
        <dbReference type="ARBA" id="ARBA00023180"/>
    </source>
</evidence>
<evidence type="ECO:0000256" key="4">
    <source>
        <dbReference type="ARBA" id="ARBA00022989"/>
    </source>
</evidence>
<feature type="region of interest" description="Disordered" evidence="7">
    <location>
        <begin position="1"/>
        <end position="53"/>
    </location>
</feature>
<dbReference type="OrthoDB" id="5296287at2759"/>
<feature type="transmembrane region" description="Helical" evidence="8">
    <location>
        <begin position="222"/>
        <end position="242"/>
    </location>
</feature>
<dbReference type="EMBL" id="CDHN01000003">
    <property type="protein sequence ID" value="CEJ90340.1"/>
    <property type="molecule type" value="Genomic_DNA"/>
</dbReference>
<keyword evidence="11" id="KW-1185">Reference proteome</keyword>
<evidence type="ECO:0000256" key="2">
    <source>
        <dbReference type="ARBA" id="ARBA00008335"/>
    </source>
</evidence>
<feature type="transmembrane region" description="Helical" evidence="8">
    <location>
        <begin position="373"/>
        <end position="392"/>
    </location>
</feature>
<dbReference type="InterPro" id="IPR036259">
    <property type="entry name" value="MFS_trans_sf"/>
</dbReference>
<keyword evidence="6" id="KW-0325">Glycoprotein</keyword>
<feature type="transmembrane region" description="Helical" evidence="8">
    <location>
        <begin position="167"/>
        <end position="184"/>
    </location>
</feature>
<comment type="subcellular location">
    <subcellularLocation>
        <location evidence="1">Membrane</location>
        <topology evidence="1">Multi-pass membrane protein</topology>
    </subcellularLocation>
</comment>
<feature type="transmembrane region" description="Helical" evidence="8">
    <location>
        <begin position="191"/>
        <end position="210"/>
    </location>
</feature>
<accession>A0A0A1TIB7</accession>
<name>A0A0A1TIB7_9HYPO</name>